<dbReference type="RefSeq" id="WP_114289179.1">
    <property type="nucleotide sequence ID" value="NZ_CP081459.1"/>
</dbReference>
<keyword evidence="4" id="KW-1185">Reference proteome</keyword>
<sequence length="113" mass="13327">MFVTLFNPTTRQSKQVKVGFSWTVFFFGSFPALFRGDFKWFLIMIIADFFTASLAHWVFIFIYNKLYITDLLNQGYIPNDAFSENALLSKGFFIPRQYDNASDDDFDFDDMDF</sequence>
<reference evidence="2 5" key="2">
    <citation type="submission" date="2020-03" db="EMBL/GenBank/DDBJ databases">
        <title>Bacterial samples isolated from urine from healthy bovine heifers (Gyr breed).</title>
        <authorList>
            <person name="Giannattasio-Ferraz S."/>
            <person name="Maskeri L."/>
            <person name="Penido A."/>
            <person name="Barbosa-Stancioli E.F."/>
            <person name="Putonti C."/>
        </authorList>
    </citation>
    <scope>NUCLEOTIDE SEQUENCE [LARGE SCALE GENOMIC DNA]</scope>
    <source>
        <strain evidence="2 5">UFMG-H7</strain>
    </source>
</reference>
<evidence type="ECO:0000313" key="5">
    <source>
        <dbReference type="Proteomes" id="UP000521358"/>
    </source>
</evidence>
<proteinExistence type="predicted"/>
<keyword evidence="1" id="KW-0812">Transmembrane</keyword>
<evidence type="ECO:0000256" key="1">
    <source>
        <dbReference type="SAM" id="Phobius"/>
    </source>
</evidence>
<keyword evidence="1" id="KW-0472">Membrane</keyword>
<evidence type="ECO:0000313" key="2">
    <source>
        <dbReference type="EMBL" id="NKC66594.1"/>
    </source>
</evidence>
<feature type="transmembrane region" description="Helical" evidence="1">
    <location>
        <begin position="16"/>
        <end position="34"/>
    </location>
</feature>
<dbReference type="Proteomes" id="UP000288197">
    <property type="component" value="Unassembled WGS sequence"/>
</dbReference>
<dbReference type="OrthoDB" id="5233at2"/>
<gene>
    <name evidence="3" type="ORF">CBF32_03475</name>
    <name evidence="2" type="ORF">HED35_00695</name>
</gene>
<organism evidence="3 4">
    <name type="scientific">Vagococcus fluvialis</name>
    <dbReference type="NCBI Taxonomy" id="2738"/>
    <lineage>
        <taxon>Bacteria</taxon>
        <taxon>Bacillati</taxon>
        <taxon>Bacillota</taxon>
        <taxon>Bacilli</taxon>
        <taxon>Lactobacillales</taxon>
        <taxon>Enterococcaceae</taxon>
        <taxon>Vagococcus</taxon>
    </lineage>
</organism>
<keyword evidence="1" id="KW-1133">Transmembrane helix</keyword>
<comment type="caution">
    <text evidence="3">The sequence shown here is derived from an EMBL/GenBank/DDBJ whole genome shotgun (WGS) entry which is preliminary data.</text>
</comment>
<evidence type="ECO:0000313" key="3">
    <source>
        <dbReference type="EMBL" id="RSU03741.1"/>
    </source>
</evidence>
<dbReference type="EMBL" id="JAAVMB010000001">
    <property type="protein sequence ID" value="NKC66594.1"/>
    <property type="molecule type" value="Genomic_DNA"/>
</dbReference>
<dbReference type="GeneID" id="63145993"/>
<dbReference type="EMBL" id="NGJX01000003">
    <property type="protein sequence ID" value="RSU03741.1"/>
    <property type="molecule type" value="Genomic_DNA"/>
</dbReference>
<feature type="transmembrane region" description="Helical" evidence="1">
    <location>
        <begin position="40"/>
        <end position="63"/>
    </location>
</feature>
<dbReference type="AlphaFoldDB" id="A0A369B2F1"/>
<reference evidence="3 4" key="1">
    <citation type="submission" date="2017-05" db="EMBL/GenBank/DDBJ databases">
        <title>Vagococcus spp. assemblies.</title>
        <authorList>
            <person name="Gulvik C.A."/>
        </authorList>
    </citation>
    <scope>NUCLEOTIDE SEQUENCE [LARGE SCALE GENOMIC DNA]</scope>
    <source>
        <strain evidence="3 4">NCFB 2497</strain>
    </source>
</reference>
<protein>
    <submittedName>
        <fullName evidence="3">Uncharacterized protein</fullName>
    </submittedName>
</protein>
<name>A0A369B2F1_9ENTE</name>
<dbReference type="Proteomes" id="UP000521358">
    <property type="component" value="Unassembled WGS sequence"/>
</dbReference>
<accession>A0A369B2F1</accession>
<evidence type="ECO:0000313" key="4">
    <source>
        <dbReference type="Proteomes" id="UP000288197"/>
    </source>
</evidence>